<accession>A0A1D1VM98</accession>
<gene>
    <name evidence="1" type="primary">RvY_13267-1</name>
    <name evidence="1" type="synonym">RvY_13267.1</name>
    <name evidence="1" type="ORF">RvY_13267</name>
</gene>
<proteinExistence type="predicted"/>
<dbReference type="Proteomes" id="UP000186922">
    <property type="component" value="Unassembled WGS sequence"/>
</dbReference>
<evidence type="ECO:0000313" key="1">
    <source>
        <dbReference type="EMBL" id="GAV02740.1"/>
    </source>
</evidence>
<dbReference type="AlphaFoldDB" id="A0A1D1VM98"/>
<keyword evidence="2" id="KW-1185">Reference proteome</keyword>
<dbReference type="EMBL" id="BDGG01000008">
    <property type="protein sequence ID" value="GAV02740.1"/>
    <property type="molecule type" value="Genomic_DNA"/>
</dbReference>
<protein>
    <submittedName>
        <fullName evidence="1">Uncharacterized protein</fullName>
    </submittedName>
</protein>
<evidence type="ECO:0000313" key="2">
    <source>
        <dbReference type="Proteomes" id="UP000186922"/>
    </source>
</evidence>
<comment type="caution">
    <text evidence="1">The sequence shown here is derived from an EMBL/GenBank/DDBJ whole genome shotgun (WGS) entry which is preliminary data.</text>
</comment>
<name>A0A1D1VM98_RAMVA</name>
<sequence length="61" mass="7750">MQEEVARWQVHVAEEKAQQKQLTRLWNAAIRIQRWWRWIKWTRDKYEKKKQKGRKSKSKKK</sequence>
<organism evidence="1 2">
    <name type="scientific">Ramazzottius varieornatus</name>
    <name type="common">Water bear</name>
    <name type="synonym">Tardigrade</name>
    <dbReference type="NCBI Taxonomy" id="947166"/>
    <lineage>
        <taxon>Eukaryota</taxon>
        <taxon>Metazoa</taxon>
        <taxon>Ecdysozoa</taxon>
        <taxon>Tardigrada</taxon>
        <taxon>Eutardigrada</taxon>
        <taxon>Parachela</taxon>
        <taxon>Hypsibioidea</taxon>
        <taxon>Ramazzottiidae</taxon>
        <taxon>Ramazzottius</taxon>
    </lineage>
</organism>
<reference evidence="1 2" key="1">
    <citation type="journal article" date="2016" name="Nat. Commun.">
        <title>Extremotolerant tardigrade genome and improved radiotolerance of human cultured cells by tardigrade-unique protein.</title>
        <authorList>
            <person name="Hashimoto T."/>
            <person name="Horikawa D.D."/>
            <person name="Saito Y."/>
            <person name="Kuwahara H."/>
            <person name="Kozuka-Hata H."/>
            <person name="Shin-I T."/>
            <person name="Minakuchi Y."/>
            <person name="Ohishi K."/>
            <person name="Motoyama A."/>
            <person name="Aizu T."/>
            <person name="Enomoto A."/>
            <person name="Kondo K."/>
            <person name="Tanaka S."/>
            <person name="Hara Y."/>
            <person name="Koshikawa S."/>
            <person name="Sagara H."/>
            <person name="Miura T."/>
            <person name="Yokobori S."/>
            <person name="Miyagawa K."/>
            <person name="Suzuki Y."/>
            <person name="Kubo T."/>
            <person name="Oyama M."/>
            <person name="Kohara Y."/>
            <person name="Fujiyama A."/>
            <person name="Arakawa K."/>
            <person name="Katayama T."/>
            <person name="Toyoda A."/>
            <person name="Kunieda T."/>
        </authorList>
    </citation>
    <scope>NUCLEOTIDE SEQUENCE [LARGE SCALE GENOMIC DNA]</scope>
    <source>
        <strain evidence="1 2">YOKOZUNA-1</strain>
    </source>
</reference>